<gene>
    <name evidence="3" type="ORF">H0484_06980</name>
</gene>
<keyword evidence="4" id="KW-1185">Reference proteome</keyword>
<dbReference type="Gene3D" id="3.40.50.2000">
    <property type="entry name" value="Glycogen Phosphorylase B"/>
    <property type="match status" value="2"/>
</dbReference>
<evidence type="ECO:0000259" key="1">
    <source>
        <dbReference type="Pfam" id="PF00534"/>
    </source>
</evidence>
<dbReference type="SUPFAM" id="SSF53756">
    <property type="entry name" value="UDP-Glycosyltransferase/glycogen phosphorylase"/>
    <property type="match status" value="1"/>
</dbReference>
<evidence type="ECO:0000313" key="4">
    <source>
        <dbReference type="Proteomes" id="UP000776983"/>
    </source>
</evidence>
<dbReference type="CDD" id="cd03820">
    <property type="entry name" value="GT4_AmsD-like"/>
    <property type="match status" value="1"/>
</dbReference>
<dbReference type="PANTHER" id="PTHR12526:SF630">
    <property type="entry name" value="GLYCOSYLTRANSFERASE"/>
    <property type="match status" value="1"/>
</dbReference>
<dbReference type="Pfam" id="PF00534">
    <property type="entry name" value="Glycos_transf_1"/>
    <property type="match status" value="1"/>
</dbReference>
<organism evidence="3 4">
    <name type="scientific">Mesopusillimonas faecipullorum</name>
    <dbReference type="NCBI Taxonomy" id="2755040"/>
    <lineage>
        <taxon>Bacteria</taxon>
        <taxon>Pseudomonadati</taxon>
        <taxon>Pseudomonadota</taxon>
        <taxon>Betaproteobacteria</taxon>
        <taxon>Burkholderiales</taxon>
        <taxon>Alcaligenaceae</taxon>
        <taxon>Mesopusillimonas</taxon>
    </lineage>
</organism>
<dbReference type="EMBL" id="JACDXW010000003">
    <property type="protein sequence ID" value="MCB5363489.1"/>
    <property type="molecule type" value="Genomic_DNA"/>
</dbReference>
<evidence type="ECO:0000259" key="2">
    <source>
        <dbReference type="Pfam" id="PF13439"/>
    </source>
</evidence>
<accession>A0ABS8CD00</accession>
<dbReference type="InterPro" id="IPR028098">
    <property type="entry name" value="Glyco_trans_4-like_N"/>
</dbReference>
<name>A0ABS8CD00_9BURK</name>
<dbReference type="PANTHER" id="PTHR12526">
    <property type="entry name" value="GLYCOSYLTRANSFERASE"/>
    <property type="match status" value="1"/>
</dbReference>
<feature type="domain" description="Glycosyl transferase family 1" evidence="1">
    <location>
        <begin position="218"/>
        <end position="374"/>
    </location>
</feature>
<comment type="caution">
    <text evidence="3">The sequence shown here is derived from an EMBL/GenBank/DDBJ whole genome shotgun (WGS) entry which is preliminary data.</text>
</comment>
<protein>
    <submittedName>
        <fullName evidence="3">Glycosyltransferase family 4 protein</fullName>
    </submittedName>
</protein>
<evidence type="ECO:0000313" key="3">
    <source>
        <dbReference type="EMBL" id="MCB5363489.1"/>
    </source>
</evidence>
<feature type="domain" description="Glycosyltransferase subfamily 4-like N-terminal" evidence="2">
    <location>
        <begin position="43"/>
        <end position="202"/>
    </location>
</feature>
<dbReference type="InterPro" id="IPR001296">
    <property type="entry name" value="Glyco_trans_1"/>
</dbReference>
<sequence length="396" mass="43960">MRCPLPAICAWLGARLLSLKRKNVSSPSRPLRILIVIRSLGGGGAERVAVDLAEYWAAKGRQVTISTRADASEDAYDLPPSVDRVVLGLAQESRGLFEGLCLNLRRVWRLRRLIRRTRPDVVLGMMTTSSVLAVVAARGLRCRVIATEHTHPPVQSISGLWRYLRKKAYPQASKVITLTSGTAAWVEQNLPGSKVAVIPNSVRWPLMPADPVVEPPERHGRLRLLAVGRLHTLKGFDLLIEAFARVAAQRPEWDLVILGEGALRDPLQKQIEELGLTERVSMPGRVGNVGQWYEQSDMYVLSSRAEGLSNTLLEAMASGLPCVAFDCDTGPREIIRPDIDGVLVRPSGDVSALAEALADLMMHSHKRQMYARRAVDVKERFSPARVMRLWDEQLRD</sequence>
<dbReference type="Pfam" id="PF13439">
    <property type="entry name" value="Glyco_transf_4"/>
    <property type="match status" value="1"/>
</dbReference>
<proteinExistence type="predicted"/>
<dbReference type="Proteomes" id="UP000776983">
    <property type="component" value="Unassembled WGS sequence"/>
</dbReference>
<reference evidence="3 4" key="1">
    <citation type="submission" date="2020-07" db="EMBL/GenBank/DDBJ databases">
        <title>Pusillimonas sp. nov., isolated from poultry manure in Taiwan.</title>
        <authorList>
            <person name="Lin S.-Y."/>
            <person name="Tang Y.-S."/>
            <person name="Young C.-C."/>
        </authorList>
    </citation>
    <scope>NUCLEOTIDE SEQUENCE [LARGE SCALE GENOMIC DNA]</scope>
    <source>
        <strain evidence="3 4">CC-YST705</strain>
    </source>
</reference>